<protein>
    <recommendedName>
        <fullName evidence="3">Lipoprotein</fullName>
    </recommendedName>
</protein>
<gene>
    <name evidence="1" type="ORF">NCTC11179_02776</name>
</gene>
<reference evidence="1 2" key="1">
    <citation type="submission" date="2018-06" db="EMBL/GenBank/DDBJ databases">
        <authorList>
            <consortium name="Pathogen Informatics"/>
            <person name="Doyle S."/>
        </authorList>
    </citation>
    <scope>NUCLEOTIDE SEQUENCE [LARGE SCALE GENOMIC DNA]</scope>
    <source>
        <strain evidence="1 2">NCTC11179</strain>
    </source>
</reference>
<dbReference type="AlphaFoldDB" id="A0A378U4N4"/>
<keyword evidence="2" id="KW-1185">Reference proteome</keyword>
<evidence type="ECO:0000313" key="1">
    <source>
        <dbReference type="EMBL" id="STZ69272.1"/>
    </source>
</evidence>
<dbReference type="RefSeq" id="WP_115092053.1">
    <property type="nucleotide sequence ID" value="NZ_CP068107.1"/>
</dbReference>
<organism evidence="1 2">
    <name type="scientific">Myroides odoratus</name>
    <name type="common">Flavobacterium odoratum</name>
    <dbReference type="NCBI Taxonomy" id="256"/>
    <lineage>
        <taxon>Bacteria</taxon>
        <taxon>Pseudomonadati</taxon>
        <taxon>Bacteroidota</taxon>
        <taxon>Flavobacteriia</taxon>
        <taxon>Flavobacteriales</taxon>
        <taxon>Flavobacteriaceae</taxon>
        <taxon>Myroides</taxon>
    </lineage>
</organism>
<proteinExistence type="predicted"/>
<dbReference type="Proteomes" id="UP000255024">
    <property type="component" value="Unassembled WGS sequence"/>
</dbReference>
<evidence type="ECO:0008006" key="3">
    <source>
        <dbReference type="Google" id="ProtNLM"/>
    </source>
</evidence>
<evidence type="ECO:0000313" key="2">
    <source>
        <dbReference type="Proteomes" id="UP000255024"/>
    </source>
</evidence>
<dbReference type="PROSITE" id="PS51257">
    <property type="entry name" value="PROKAR_LIPOPROTEIN"/>
    <property type="match status" value="1"/>
</dbReference>
<sequence>MKTFFFTLTALITLGLTSCSNEEEATTKTNTLSELSLKEASIDTDVAFIDHGYVKNNNCPNSTLYIKQMEILNFDNSKKLDHVYMIEGQEYSDTGTFNDEIAGDGIYTSVNQFKFKEGKELEQFEKLQDLEKNHFVHIGDKFKYEKDLYSYLNQKYDYSNQQSPQNFDKSIRKLVSATVSFGCKTRWATCPNTSWYNTSLFGEKCIEFYDCDAKIEITIGYQKPIHDLILSPIDKITEINNLALCKKYEKIKL</sequence>
<name>A0A378U4N4_MYROD</name>
<dbReference type="EMBL" id="UGQL01000002">
    <property type="protein sequence ID" value="STZ69272.1"/>
    <property type="molecule type" value="Genomic_DNA"/>
</dbReference>
<accession>A0A378U4N4</accession>